<comment type="caution">
    <text evidence="3">The sequence shown here is derived from an EMBL/GenBank/DDBJ whole genome shotgun (WGS) entry which is preliminary data.</text>
</comment>
<reference evidence="3" key="1">
    <citation type="submission" date="2021-02" db="EMBL/GenBank/DDBJ databases">
        <authorList>
            <person name="Nowell W R."/>
        </authorList>
    </citation>
    <scope>NUCLEOTIDE SEQUENCE</scope>
</reference>
<gene>
    <name evidence="3" type="ORF">TSG867_LOCUS33702</name>
</gene>
<dbReference type="AlphaFoldDB" id="A0A821ITY0"/>
<dbReference type="SUPFAM" id="SSF63825">
    <property type="entry name" value="YWTD domain"/>
    <property type="match status" value="1"/>
</dbReference>
<protein>
    <submittedName>
        <fullName evidence="3">Uncharacterized protein</fullName>
    </submittedName>
</protein>
<evidence type="ECO:0000313" key="4">
    <source>
        <dbReference type="Proteomes" id="UP000663862"/>
    </source>
</evidence>
<dbReference type="PANTHER" id="PTHR10680">
    <property type="entry name" value="PEPTIDYL-GLYCINE ALPHA-AMIDATING MONOOXYGENASE"/>
    <property type="match status" value="1"/>
</dbReference>
<sequence length="150" mass="16876">LIICDQTNRRVVRWSRRSGTTQGEILIDNIYCFGLAMDDQRNLYVFDVAKHEVRRHQWGEKNSTLVAGGNGEGNGLNQLNEPRYLFVDRQQNVYVSDNNNHHVMKWNKGAKEGIVVAGGQGRGNALTQLSHPNGIFADTLGTLVTIERKI</sequence>
<evidence type="ECO:0000256" key="1">
    <source>
        <dbReference type="ARBA" id="ARBA00022729"/>
    </source>
</evidence>
<keyword evidence="1" id="KW-0732">Signal</keyword>
<evidence type="ECO:0000313" key="3">
    <source>
        <dbReference type="EMBL" id="CAF4710441.1"/>
    </source>
</evidence>
<dbReference type="InterPro" id="IPR011042">
    <property type="entry name" value="6-blade_b-propeller_TolB-like"/>
</dbReference>
<feature type="non-terminal residue" evidence="3">
    <location>
        <position position="1"/>
    </location>
</feature>
<organism evidence="3 4">
    <name type="scientific">Rotaria socialis</name>
    <dbReference type="NCBI Taxonomy" id="392032"/>
    <lineage>
        <taxon>Eukaryota</taxon>
        <taxon>Metazoa</taxon>
        <taxon>Spiralia</taxon>
        <taxon>Gnathifera</taxon>
        <taxon>Rotifera</taxon>
        <taxon>Eurotatoria</taxon>
        <taxon>Bdelloidea</taxon>
        <taxon>Philodinida</taxon>
        <taxon>Philodinidae</taxon>
        <taxon>Rotaria</taxon>
    </lineage>
</organism>
<dbReference type="Proteomes" id="UP000663862">
    <property type="component" value="Unassembled WGS sequence"/>
</dbReference>
<dbReference type="Gene3D" id="2.120.10.30">
    <property type="entry name" value="TolB, C-terminal domain"/>
    <property type="match status" value="1"/>
</dbReference>
<dbReference type="GO" id="GO:0005576">
    <property type="term" value="C:extracellular region"/>
    <property type="evidence" value="ECO:0007669"/>
    <property type="project" value="TreeGrafter"/>
</dbReference>
<evidence type="ECO:0000256" key="2">
    <source>
        <dbReference type="ARBA" id="ARBA00023180"/>
    </source>
</evidence>
<dbReference type="EMBL" id="CAJOBQ010011599">
    <property type="protein sequence ID" value="CAF4710441.1"/>
    <property type="molecule type" value="Genomic_DNA"/>
</dbReference>
<accession>A0A821ITY0</accession>
<proteinExistence type="predicted"/>
<keyword evidence="2" id="KW-0325">Glycoprotein</keyword>
<name>A0A821ITY0_9BILA</name>
<dbReference type="PANTHER" id="PTHR10680:SF28">
    <property type="entry name" value="SMP-30_GLUCONOLACTONASE_LRE-LIKE REGION DOMAIN-CONTAINING PROTEIN"/>
    <property type="match status" value="1"/>
</dbReference>